<protein>
    <submittedName>
        <fullName evidence="2">Uncharacterized protein</fullName>
    </submittedName>
</protein>
<proteinExistence type="predicted"/>
<accession>A0A5S9XFV6</accession>
<sequence length="57" mass="5957">MATLGTSGVSHPPEEAKTQAKESEVAAPKPSRADQDPKRASGILLDERILAGVTTNQ</sequence>
<name>A0A5S9XFV6_ARATH</name>
<evidence type="ECO:0000256" key="1">
    <source>
        <dbReference type="SAM" id="MobiDB-lite"/>
    </source>
</evidence>
<feature type="region of interest" description="Disordered" evidence="1">
    <location>
        <begin position="1"/>
        <end position="43"/>
    </location>
</feature>
<gene>
    <name evidence="2" type="ORF">C24_LOCUS13833</name>
</gene>
<evidence type="ECO:0000313" key="3">
    <source>
        <dbReference type="Proteomes" id="UP000434276"/>
    </source>
</evidence>
<feature type="compositionally biased region" description="Basic and acidic residues" evidence="1">
    <location>
        <begin position="31"/>
        <end position="43"/>
    </location>
</feature>
<feature type="compositionally biased region" description="Basic and acidic residues" evidence="1">
    <location>
        <begin position="12"/>
        <end position="24"/>
    </location>
</feature>
<reference evidence="2 3" key="1">
    <citation type="submission" date="2019-12" db="EMBL/GenBank/DDBJ databases">
        <authorList>
            <person name="Jiao W.-B."/>
            <person name="Schneeberger K."/>
        </authorList>
    </citation>
    <scope>NUCLEOTIDE SEQUENCE [LARGE SCALE GENOMIC DNA]</scope>
    <source>
        <strain evidence="3">cv. C24</strain>
    </source>
</reference>
<dbReference type="AlphaFoldDB" id="A0A5S9XFV6"/>
<dbReference type="Proteomes" id="UP000434276">
    <property type="component" value="Unassembled WGS sequence"/>
</dbReference>
<evidence type="ECO:0000313" key="2">
    <source>
        <dbReference type="EMBL" id="CAA0383625.1"/>
    </source>
</evidence>
<dbReference type="EMBL" id="CACSHJ010000089">
    <property type="protein sequence ID" value="CAA0383625.1"/>
    <property type="molecule type" value="Genomic_DNA"/>
</dbReference>
<organism evidence="2 3">
    <name type="scientific">Arabidopsis thaliana</name>
    <name type="common">Mouse-ear cress</name>
    <dbReference type="NCBI Taxonomy" id="3702"/>
    <lineage>
        <taxon>Eukaryota</taxon>
        <taxon>Viridiplantae</taxon>
        <taxon>Streptophyta</taxon>
        <taxon>Embryophyta</taxon>
        <taxon>Tracheophyta</taxon>
        <taxon>Spermatophyta</taxon>
        <taxon>Magnoliopsida</taxon>
        <taxon>eudicotyledons</taxon>
        <taxon>Gunneridae</taxon>
        <taxon>Pentapetalae</taxon>
        <taxon>rosids</taxon>
        <taxon>malvids</taxon>
        <taxon>Brassicales</taxon>
        <taxon>Brassicaceae</taxon>
        <taxon>Camelineae</taxon>
        <taxon>Arabidopsis</taxon>
    </lineage>
</organism>